<dbReference type="GO" id="GO:0046961">
    <property type="term" value="F:proton-transporting ATPase activity, rotational mechanism"/>
    <property type="evidence" value="ECO:0007669"/>
    <property type="project" value="InterPro"/>
</dbReference>
<name>A0A645JJN1_9ZZZZ</name>
<organism evidence="4">
    <name type="scientific">bioreactor metagenome</name>
    <dbReference type="NCBI Taxonomy" id="1076179"/>
    <lineage>
        <taxon>unclassified sequences</taxon>
        <taxon>metagenomes</taxon>
        <taxon>ecological metagenomes</taxon>
    </lineage>
</organism>
<evidence type="ECO:0000256" key="1">
    <source>
        <dbReference type="ARBA" id="ARBA00010148"/>
    </source>
</evidence>
<dbReference type="InterPro" id="IPR008218">
    <property type="entry name" value="ATPase_V1-cplx_f_g_su"/>
</dbReference>
<accession>A0A645JJN1</accession>
<proteinExistence type="inferred from homology"/>
<dbReference type="EMBL" id="VSSQ01142573">
    <property type="protein sequence ID" value="MPN63330.1"/>
    <property type="molecule type" value="Genomic_DNA"/>
</dbReference>
<dbReference type="SUPFAM" id="SSF159468">
    <property type="entry name" value="AtpF-like"/>
    <property type="match status" value="1"/>
</dbReference>
<dbReference type="InterPro" id="IPR036906">
    <property type="entry name" value="ATPase_V1_fsu_sf"/>
</dbReference>
<keyword evidence="2" id="KW-0813">Transport</keyword>
<comment type="similarity">
    <text evidence="1">Belongs to the V-ATPase F subunit family.</text>
</comment>
<protein>
    <submittedName>
        <fullName evidence="4">V-type ATP synthase subunit F</fullName>
    </submittedName>
</protein>
<evidence type="ECO:0000256" key="3">
    <source>
        <dbReference type="ARBA" id="ARBA00023065"/>
    </source>
</evidence>
<keyword evidence="3" id="KW-0406">Ion transport</keyword>
<sequence length="100" mass="10733">MRFFLISDNADTEVGLRLAGIEGVVVPDAAGAEDALHKAVVDETVGIVLITSRLSAQCRDTLIRTKKAHPRTLIVEIPDRHGGGADSLEEYVRNAVGIKL</sequence>
<dbReference type="Pfam" id="PF01990">
    <property type="entry name" value="ATP-synt_F"/>
    <property type="match status" value="1"/>
</dbReference>
<evidence type="ECO:0000313" key="4">
    <source>
        <dbReference type="EMBL" id="MPN63330.1"/>
    </source>
</evidence>
<evidence type="ECO:0000256" key="2">
    <source>
        <dbReference type="ARBA" id="ARBA00022448"/>
    </source>
</evidence>
<dbReference type="Gene3D" id="3.40.50.10580">
    <property type="entry name" value="ATPase, V1 complex, subunit F"/>
    <property type="match status" value="1"/>
</dbReference>
<comment type="caution">
    <text evidence="4">The sequence shown here is derived from an EMBL/GenBank/DDBJ whole genome shotgun (WGS) entry which is preliminary data.</text>
</comment>
<dbReference type="AlphaFoldDB" id="A0A645JJN1"/>
<reference evidence="4" key="1">
    <citation type="submission" date="2019-08" db="EMBL/GenBank/DDBJ databases">
        <authorList>
            <person name="Kucharzyk K."/>
            <person name="Murdoch R.W."/>
            <person name="Higgins S."/>
            <person name="Loffler F."/>
        </authorList>
    </citation>
    <scope>NUCLEOTIDE SEQUENCE</scope>
</reference>
<gene>
    <name evidence="4" type="primary">atpF_52</name>
    <name evidence="4" type="ORF">SDC9_211088</name>
</gene>